<proteinExistence type="predicted"/>
<feature type="transmembrane region" description="Helical" evidence="5">
    <location>
        <begin position="119"/>
        <end position="135"/>
    </location>
</feature>
<dbReference type="PANTHER" id="PTHR23423">
    <property type="entry name" value="ORGANIC SOLUTE TRANSPORTER-RELATED"/>
    <property type="match status" value="1"/>
</dbReference>
<dbReference type="AlphaFoldDB" id="W9Y0N3"/>
<dbReference type="OrthoDB" id="5348404at2759"/>
<evidence type="ECO:0000256" key="3">
    <source>
        <dbReference type="ARBA" id="ARBA00022989"/>
    </source>
</evidence>
<dbReference type="STRING" id="1182541.W9Y0N3"/>
<gene>
    <name evidence="6" type="ORF">A1O1_06412</name>
</gene>
<protein>
    <recommendedName>
        <fullName evidence="8">Transmembrane protein 184C</fullName>
    </recommendedName>
</protein>
<dbReference type="GO" id="GO:0016020">
    <property type="term" value="C:membrane"/>
    <property type="evidence" value="ECO:0007669"/>
    <property type="project" value="UniProtKB-SubCell"/>
</dbReference>
<reference evidence="6 7" key="1">
    <citation type="submission" date="2013-03" db="EMBL/GenBank/DDBJ databases">
        <title>The Genome Sequence of Capronia coronata CBS 617.96.</title>
        <authorList>
            <consortium name="The Broad Institute Genomics Platform"/>
            <person name="Cuomo C."/>
            <person name="de Hoog S."/>
            <person name="Gorbushina A."/>
            <person name="Walker B."/>
            <person name="Young S.K."/>
            <person name="Zeng Q."/>
            <person name="Gargeya S."/>
            <person name="Fitzgerald M."/>
            <person name="Haas B."/>
            <person name="Abouelleil A."/>
            <person name="Allen A.W."/>
            <person name="Alvarado L."/>
            <person name="Arachchi H.M."/>
            <person name="Berlin A.M."/>
            <person name="Chapman S.B."/>
            <person name="Gainer-Dewar J."/>
            <person name="Goldberg J."/>
            <person name="Griggs A."/>
            <person name="Gujja S."/>
            <person name="Hansen M."/>
            <person name="Howarth C."/>
            <person name="Imamovic A."/>
            <person name="Ireland A."/>
            <person name="Larimer J."/>
            <person name="McCowan C."/>
            <person name="Murphy C."/>
            <person name="Pearson M."/>
            <person name="Poon T.W."/>
            <person name="Priest M."/>
            <person name="Roberts A."/>
            <person name="Saif S."/>
            <person name="Shea T."/>
            <person name="Sisk P."/>
            <person name="Sykes S."/>
            <person name="Wortman J."/>
            <person name="Nusbaum C."/>
            <person name="Birren B."/>
        </authorList>
    </citation>
    <scope>NUCLEOTIDE SEQUENCE [LARGE SCALE GENOMIC DNA]</scope>
    <source>
        <strain evidence="6 7">CBS 617.96</strain>
    </source>
</reference>
<evidence type="ECO:0000256" key="2">
    <source>
        <dbReference type="ARBA" id="ARBA00022692"/>
    </source>
</evidence>
<dbReference type="SMART" id="SM01417">
    <property type="entry name" value="Solute_trans_a"/>
    <property type="match status" value="1"/>
</dbReference>
<feature type="transmembrane region" description="Helical" evidence="5">
    <location>
        <begin position="6"/>
        <end position="23"/>
    </location>
</feature>
<keyword evidence="2 5" id="KW-0812">Transmembrane</keyword>
<keyword evidence="4 5" id="KW-0472">Membrane</keyword>
<feature type="transmembrane region" description="Helical" evidence="5">
    <location>
        <begin position="233"/>
        <end position="255"/>
    </location>
</feature>
<sequence>MAVSGACAAFSCLSIFVLMARHAMHFSRPNEQTKILKICALIPIYAVLSFITIAVPDSYVYLTPWIEVFQAIALGSFFLLLCEYVSPSAQTRDVFFAALKVSEKKGKQVQGLGWYRRRWFLIFQYPLVTFAVAIITDATQPSNEYCLESSNIHFAHLWCSIASRVSVTFAVISVLRFFGVLKKDLKHHKPVAKFLAFKLIIALTFVQSIIFQILRSKDVLTGTSKLTYADVNFGIQTMIICCEMVPFAVFFHYAYDVRPYDISKPQPLPLAEMTESPNLQNLQTGYGGAGQYQYPQQQQPQHQPQSAVEGTRFYQGGPLGIKAWLSVLNPMEILEAKYFAFVMKSESKRRSAEGSPAPPYTYRQ</sequence>
<dbReference type="HOGENOM" id="CLU_012923_5_0_1"/>
<dbReference type="RefSeq" id="XP_007725481.1">
    <property type="nucleotide sequence ID" value="XM_007727291.1"/>
</dbReference>
<feature type="transmembrane region" description="Helical" evidence="5">
    <location>
        <begin position="35"/>
        <end position="55"/>
    </location>
</feature>
<dbReference type="Proteomes" id="UP000019484">
    <property type="component" value="Unassembled WGS sequence"/>
</dbReference>
<dbReference type="Pfam" id="PF03619">
    <property type="entry name" value="Solute_trans_a"/>
    <property type="match status" value="1"/>
</dbReference>
<keyword evidence="7" id="KW-1185">Reference proteome</keyword>
<evidence type="ECO:0008006" key="8">
    <source>
        <dbReference type="Google" id="ProtNLM"/>
    </source>
</evidence>
<organism evidence="6 7">
    <name type="scientific">Capronia coronata CBS 617.96</name>
    <dbReference type="NCBI Taxonomy" id="1182541"/>
    <lineage>
        <taxon>Eukaryota</taxon>
        <taxon>Fungi</taxon>
        <taxon>Dikarya</taxon>
        <taxon>Ascomycota</taxon>
        <taxon>Pezizomycotina</taxon>
        <taxon>Eurotiomycetes</taxon>
        <taxon>Chaetothyriomycetidae</taxon>
        <taxon>Chaetothyriales</taxon>
        <taxon>Herpotrichiellaceae</taxon>
        <taxon>Capronia</taxon>
    </lineage>
</organism>
<keyword evidence="3 5" id="KW-1133">Transmembrane helix</keyword>
<evidence type="ECO:0000313" key="6">
    <source>
        <dbReference type="EMBL" id="EXJ86043.1"/>
    </source>
</evidence>
<dbReference type="EMBL" id="AMWN01000005">
    <property type="protein sequence ID" value="EXJ86043.1"/>
    <property type="molecule type" value="Genomic_DNA"/>
</dbReference>
<feature type="transmembrane region" description="Helical" evidence="5">
    <location>
        <begin position="61"/>
        <end position="82"/>
    </location>
</feature>
<dbReference type="InterPro" id="IPR005178">
    <property type="entry name" value="Ostalpha/TMEM184C"/>
</dbReference>
<accession>W9Y0N3</accession>
<name>W9Y0N3_9EURO</name>
<evidence type="ECO:0000313" key="7">
    <source>
        <dbReference type="Proteomes" id="UP000019484"/>
    </source>
</evidence>
<evidence type="ECO:0000256" key="5">
    <source>
        <dbReference type="SAM" id="Phobius"/>
    </source>
</evidence>
<feature type="transmembrane region" description="Helical" evidence="5">
    <location>
        <begin position="191"/>
        <end position="213"/>
    </location>
</feature>
<comment type="caution">
    <text evidence="6">The sequence shown here is derived from an EMBL/GenBank/DDBJ whole genome shotgun (WGS) entry which is preliminary data.</text>
</comment>
<comment type="subcellular location">
    <subcellularLocation>
        <location evidence="1">Membrane</location>
        <topology evidence="1">Multi-pass membrane protein</topology>
    </subcellularLocation>
</comment>
<evidence type="ECO:0000256" key="1">
    <source>
        <dbReference type="ARBA" id="ARBA00004141"/>
    </source>
</evidence>
<feature type="transmembrane region" description="Helical" evidence="5">
    <location>
        <begin position="155"/>
        <end position="179"/>
    </location>
</feature>
<dbReference type="eggNOG" id="KOG2641">
    <property type="taxonomic scope" value="Eukaryota"/>
</dbReference>
<dbReference type="GeneID" id="19161280"/>
<evidence type="ECO:0000256" key="4">
    <source>
        <dbReference type="ARBA" id="ARBA00023136"/>
    </source>
</evidence>